<dbReference type="Proteomes" id="UP000017836">
    <property type="component" value="Unassembled WGS sequence"/>
</dbReference>
<feature type="domain" description="Protein kinase" evidence="12">
    <location>
        <begin position="82"/>
        <end position="373"/>
    </location>
</feature>
<dbReference type="HOGENOM" id="CLU_718348_0_0_1"/>
<keyword evidence="9" id="KW-1015">Disulfide bond</keyword>
<keyword evidence="3" id="KW-0812">Transmembrane</keyword>
<gene>
    <name evidence="13" type="ORF">AMTR_s00059p00161310</name>
</gene>
<feature type="chain" id="PRO_5004658898" description="Protein kinase domain-containing protein" evidence="11">
    <location>
        <begin position="23"/>
        <end position="385"/>
    </location>
</feature>
<evidence type="ECO:0000256" key="11">
    <source>
        <dbReference type="SAM" id="SignalP"/>
    </source>
</evidence>
<dbReference type="InterPro" id="IPR052611">
    <property type="entry name" value="Plant_RLK_LysM"/>
</dbReference>
<organism evidence="13 14">
    <name type="scientific">Amborella trichopoda</name>
    <dbReference type="NCBI Taxonomy" id="13333"/>
    <lineage>
        <taxon>Eukaryota</taxon>
        <taxon>Viridiplantae</taxon>
        <taxon>Streptophyta</taxon>
        <taxon>Embryophyta</taxon>
        <taxon>Tracheophyta</taxon>
        <taxon>Spermatophyta</taxon>
        <taxon>Magnoliopsida</taxon>
        <taxon>Amborellales</taxon>
        <taxon>Amborellaceae</taxon>
        <taxon>Amborella</taxon>
    </lineage>
</organism>
<dbReference type="GO" id="GO:0005524">
    <property type="term" value="F:ATP binding"/>
    <property type="evidence" value="ECO:0007669"/>
    <property type="project" value="UniProtKB-KW"/>
</dbReference>
<evidence type="ECO:0000256" key="6">
    <source>
        <dbReference type="ARBA" id="ARBA00022840"/>
    </source>
</evidence>
<keyword evidence="2" id="KW-1003">Cell membrane</keyword>
<dbReference type="Gene3D" id="1.10.510.10">
    <property type="entry name" value="Transferase(Phosphotransferase) domain 1"/>
    <property type="match status" value="1"/>
</dbReference>
<evidence type="ECO:0000256" key="5">
    <source>
        <dbReference type="ARBA" id="ARBA00022741"/>
    </source>
</evidence>
<dbReference type="Pfam" id="PF07714">
    <property type="entry name" value="PK_Tyr_Ser-Thr"/>
    <property type="match status" value="1"/>
</dbReference>
<evidence type="ECO:0000313" key="14">
    <source>
        <dbReference type="Proteomes" id="UP000017836"/>
    </source>
</evidence>
<evidence type="ECO:0000256" key="2">
    <source>
        <dbReference type="ARBA" id="ARBA00022475"/>
    </source>
</evidence>
<keyword evidence="14" id="KW-1185">Reference proteome</keyword>
<evidence type="ECO:0000256" key="3">
    <source>
        <dbReference type="ARBA" id="ARBA00022692"/>
    </source>
</evidence>
<sequence>MDHHCLVLCLHCVILSLPCLLAQQPYHGEVSPNNSSSNNGYTCIDAEPSCDSYQIFRKKRSGQAIDEENPSKPESSKRKKLTEFLDDLGTNNGLKVYRYRDFHAATNGFSSEFRIKGSVYFGNVNGTVLAIKKVNTYDLKETIKTEKINHLNVVRLLGLCFNQDSYYLVYELMENGSLSDWIHEPNRSKTLKWMKRVQIALDVANGLQYFHNHARIPYPHGNVNSSSILLDTNFRAKITDCRLAGSKKARNAIDGRGYMAPEHLQNGLVTPQMDVYAFGVVLLELITGRESIVQHQEGEVLLSEVIIQLIEHDNAKEELKGWMEPVMDGNYPLDLAFAMVQLIGACLRQEPERRPSMNGVFQCLSKIYVASWLLCNNSSGSMRYQ</sequence>
<evidence type="ECO:0000256" key="10">
    <source>
        <dbReference type="SAM" id="MobiDB-lite"/>
    </source>
</evidence>
<evidence type="ECO:0000259" key="12">
    <source>
        <dbReference type="PROSITE" id="PS50011"/>
    </source>
</evidence>
<dbReference type="eggNOG" id="ENOG502QSFN">
    <property type="taxonomic scope" value="Eukaryota"/>
</dbReference>
<dbReference type="Gene3D" id="3.30.200.20">
    <property type="entry name" value="Phosphorylase Kinase, domain 1"/>
    <property type="match status" value="1"/>
</dbReference>
<evidence type="ECO:0000256" key="4">
    <source>
        <dbReference type="ARBA" id="ARBA00022729"/>
    </source>
</evidence>
<name>U5D596_AMBTC</name>
<reference evidence="14" key="1">
    <citation type="journal article" date="2013" name="Science">
        <title>The Amborella genome and the evolution of flowering plants.</title>
        <authorList>
            <consortium name="Amborella Genome Project"/>
        </authorList>
    </citation>
    <scope>NUCLEOTIDE SEQUENCE [LARGE SCALE GENOMIC DNA]</scope>
</reference>
<accession>U5D596</accession>
<evidence type="ECO:0000256" key="1">
    <source>
        <dbReference type="ARBA" id="ARBA00004162"/>
    </source>
</evidence>
<keyword evidence="6" id="KW-0067">ATP-binding</keyword>
<dbReference type="InterPro" id="IPR001245">
    <property type="entry name" value="Ser-Thr/Tyr_kinase_cat_dom"/>
</dbReference>
<dbReference type="OMA" id="AYENPIW"/>
<keyword evidence="7" id="KW-1133">Transmembrane helix</keyword>
<dbReference type="InterPro" id="IPR011009">
    <property type="entry name" value="Kinase-like_dom_sf"/>
</dbReference>
<keyword evidence="8" id="KW-0472">Membrane</keyword>
<dbReference type="PROSITE" id="PS50011">
    <property type="entry name" value="PROTEIN_KINASE_DOM"/>
    <property type="match status" value="1"/>
</dbReference>
<dbReference type="SUPFAM" id="SSF56112">
    <property type="entry name" value="Protein kinase-like (PK-like)"/>
    <property type="match status" value="1"/>
</dbReference>
<feature type="region of interest" description="Disordered" evidence="10">
    <location>
        <begin position="61"/>
        <end position="80"/>
    </location>
</feature>
<dbReference type="GO" id="GO:0005886">
    <property type="term" value="C:plasma membrane"/>
    <property type="evidence" value="ECO:0007669"/>
    <property type="project" value="UniProtKB-SubCell"/>
</dbReference>
<keyword evidence="4 11" id="KW-0732">Signal</keyword>
<evidence type="ECO:0000256" key="9">
    <source>
        <dbReference type="ARBA" id="ARBA00023157"/>
    </source>
</evidence>
<evidence type="ECO:0000256" key="7">
    <source>
        <dbReference type="ARBA" id="ARBA00022989"/>
    </source>
</evidence>
<dbReference type="InterPro" id="IPR000719">
    <property type="entry name" value="Prot_kinase_dom"/>
</dbReference>
<protein>
    <recommendedName>
        <fullName evidence="12">Protein kinase domain-containing protein</fullName>
    </recommendedName>
</protein>
<dbReference type="Gramene" id="ERN17604">
    <property type="protein sequence ID" value="ERN17604"/>
    <property type="gene ID" value="AMTR_s00059p00161310"/>
</dbReference>
<evidence type="ECO:0000256" key="8">
    <source>
        <dbReference type="ARBA" id="ARBA00023136"/>
    </source>
</evidence>
<evidence type="ECO:0000313" key="13">
    <source>
        <dbReference type="EMBL" id="ERN17604.1"/>
    </source>
</evidence>
<proteinExistence type="predicted"/>
<dbReference type="EMBL" id="KI392312">
    <property type="protein sequence ID" value="ERN17604.1"/>
    <property type="molecule type" value="Genomic_DNA"/>
</dbReference>
<dbReference type="GO" id="GO:0004672">
    <property type="term" value="F:protein kinase activity"/>
    <property type="evidence" value="ECO:0007669"/>
    <property type="project" value="InterPro"/>
</dbReference>
<dbReference type="PANTHER" id="PTHR45927:SF6">
    <property type="entry name" value="PROTEIN LYK5"/>
    <property type="match status" value="1"/>
</dbReference>
<dbReference type="AlphaFoldDB" id="U5D596"/>
<feature type="signal peptide" evidence="11">
    <location>
        <begin position="1"/>
        <end position="22"/>
    </location>
</feature>
<comment type="subcellular location">
    <subcellularLocation>
        <location evidence="1">Cell membrane</location>
        <topology evidence="1">Single-pass membrane protein</topology>
    </subcellularLocation>
</comment>
<dbReference type="FunFam" id="1.10.510.10:FF:000468">
    <property type="entry name" value="PTI1-like tyrosine-protein kinase 3"/>
    <property type="match status" value="1"/>
</dbReference>
<dbReference type="PANTHER" id="PTHR45927">
    <property type="entry name" value="LYSM-DOMAIN RECEPTOR-LIKE KINASE-RELATED"/>
    <property type="match status" value="1"/>
</dbReference>
<keyword evidence="5" id="KW-0547">Nucleotide-binding</keyword>